<dbReference type="KEGG" id="pdp:PDIP_85170"/>
<reference evidence="3" key="1">
    <citation type="journal article" date="2012" name="BMC Genomics">
        <title>Genome sequence of the necrotrophic fungus Penicillium digitatum, the main postharvest pathogen of citrus.</title>
        <authorList>
            <person name="Marcet-Houben M."/>
            <person name="Ballester A.-R."/>
            <person name="de la Fuente B."/>
            <person name="Harries E."/>
            <person name="Marcos J.F."/>
            <person name="Gonzalez-Candelas L."/>
            <person name="Gabaldon T."/>
        </authorList>
    </citation>
    <scope>NUCLEOTIDE SEQUENCE [LARGE SCALE GENOMIC DNA]</scope>
    <source>
        <strain evidence="3">Pd1 / CECT 20795</strain>
    </source>
</reference>
<protein>
    <submittedName>
        <fullName evidence="2">Uncharacterized protein</fullName>
    </submittedName>
</protein>
<dbReference type="HOGENOM" id="CLU_3406513_0_0_1"/>
<comment type="caution">
    <text evidence="2">The sequence shown here is derived from an EMBL/GenBank/DDBJ whole genome shotgun (WGS) entry which is preliminary data.</text>
</comment>
<name>K9F6P3_PEND1</name>
<gene>
    <name evidence="2" type="ORF">PDIP_85170</name>
</gene>
<dbReference type="OrthoDB" id="5778525at2759"/>
<evidence type="ECO:0000256" key="1">
    <source>
        <dbReference type="SAM" id="MobiDB-lite"/>
    </source>
</evidence>
<evidence type="ECO:0000313" key="2">
    <source>
        <dbReference type="EMBL" id="EKV05025.1"/>
    </source>
</evidence>
<accession>K9F6P3</accession>
<feature type="region of interest" description="Disordered" evidence="1">
    <location>
        <begin position="1"/>
        <end position="30"/>
    </location>
</feature>
<dbReference type="AlphaFoldDB" id="K9F6P3"/>
<sequence>MAQRKGHQLGSDPNFGYHGYSSPIGTWTEE</sequence>
<evidence type="ECO:0000313" key="3">
    <source>
        <dbReference type="Proteomes" id="UP000009886"/>
    </source>
</evidence>
<organism evidence="2 3">
    <name type="scientific">Penicillium digitatum (strain Pd1 / CECT 20795)</name>
    <name type="common">Green mold</name>
    <dbReference type="NCBI Taxonomy" id="1170230"/>
    <lineage>
        <taxon>Eukaryota</taxon>
        <taxon>Fungi</taxon>
        <taxon>Dikarya</taxon>
        <taxon>Ascomycota</taxon>
        <taxon>Pezizomycotina</taxon>
        <taxon>Eurotiomycetes</taxon>
        <taxon>Eurotiomycetidae</taxon>
        <taxon>Eurotiales</taxon>
        <taxon>Aspergillaceae</taxon>
        <taxon>Penicillium</taxon>
    </lineage>
</organism>
<proteinExistence type="predicted"/>
<dbReference type="Proteomes" id="UP000009886">
    <property type="component" value="Unassembled WGS sequence"/>
</dbReference>
<dbReference type="VEuPathDB" id="FungiDB:PDIP_85170"/>
<dbReference type="EMBL" id="AKCU01000510">
    <property type="protein sequence ID" value="EKV05025.1"/>
    <property type="molecule type" value="Genomic_DNA"/>
</dbReference>